<accession>A0A6G1BM50</accession>
<dbReference type="EMBL" id="SPHZ02000012">
    <property type="protein sequence ID" value="KAF0888871.1"/>
    <property type="molecule type" value="Genomic_DNA"/>
</dbReference>
<evidence type="ECO:0000313" key="3">
    <source>
        <dbReference type="Proteomes" id="UP000479710"/>
    </source>
</evidence>
<feature type="region of interest" description="Disordered" evidence="1">
    <location>
        <begin position="1"/>
        <end position="30"/>
    </location>
</feature>
<keyword evidence="3" id="KW-1185">Reference proteome</keyword>
<feature type="compositionally biased region" description="Low complexity" evidence="1">
    <location>
        <begin position="74"/>
        <end position="84"/>
    </location>
</feature>
<reference evidence="2 3" key="1">
    <citation type="submission" date="2019-11" db="EMBL/GenBank/DDBJ databases">
        <title>Whole genome sequence of Oryza granulata.</title>
        <authorList>
            <person name="Li W."/>
        </authorList>
    </citation>
    <scope>NUCLEOTIDE SEQUENCE [LARGE SCALE GENOMIC DNA]</scope>
    <source>
        <strain evidence="3">cv. Menghai</strain>
        <tissue evidence="2">Leaf</tissue>
    </source>
</reference>
<feature type="region of interest" description="Disordered" evidence="1">
    <location>
        <begin position="74"/>
        <end position="110"/>
    </location>
</feature>
<dbReference type="AlphaFoldDB" id="A0A6G1BM50"/>
<proteinExistence type="predicted"/>
<evidence type="ECO:0000256" key="1">
    <source>
        <dbReference type="SAM" id="MobiDB-lite"/>
    </source>
</evidence>
<gene>
    <name evidence="2" type="ORF">E2562_019380</name>
</gene>
<name>A0A6G1BM50_9ORYZ</name>
<organism evidence="2 3">
    <name type="scientific">Oryza meyeriana var. granulata</name>
    <dbReference type="NCBI Taxonomy" id="110450"/>
    <lineage>
        <taxon>Eukaryota</taxon>
        <taxon>Viridiplantae</taxon>
        <taxon>Streptophyta</taxon>
        <taxon>Embryophyta</taxon>
        <taxon>Tracheophyta</taxon>
        <taxon>Spermatophyta</taxon>
        <taxon>Magnoliopsida</taxon>
        <taxon>Liliopsida</taxon>
        <taxon>Poales</taxon>
        <taxon>Poaceae</taxon>
        <taxon>BOP clade</taxon>
        <taxon>Oryzoideae</taxon>
        <taxon>Oryzeae</taxon>
        <taxon>Oryzinae</taxon>
        <taxon>Oryza</taxon>
        <taxon>Oryza meyeriana</taxon>
    </lineage>
</organism>
<feature type="compositionally biased region" description="Basic and acidic residues" evidence="1">
    <location>
        <begin position="15"/>
        <end position="25"/>
    </location>
</feature>
<protein>
    <submittedName>
        <fullName evidence="2">Uncharacterized protein</fullName>
    </submittedName>
</protein>
<comment type="caution">
    <text evidence="2">The sequence shown here is derived from an EMBL/GenBank/DDBJ whole genome shotgun (WGS) entry which is preliminary data.</text>
</comment>
<dbReference type="Proteomes" id="UP000479710">
    <property type="component" value="Unassembled WGS sequence"/>
</dbReference>
<sequence length="110" mass="11262">MRDSGKGTETGGGRGGRDRGDRPASQEELCDLNTATSLDASFFLPASTSPRQPCLPALAACLLGVAEHLQLSRLRPSSTSSSPTHGCLAPRTPPSVARSGLRGSSGREGG</sequence>
<evidence type="ECO:0000313" key="2">
    <source>
        <dbReference type="EMBL" id="KAF0888871.1"/>
    </source>
</evidence>